<feature type="coiled-coil region" evidence="9">
    <location>
        <begin position="120"/>
        <end position="147"/>
    </location>
</feature>
<protein>
    <recommendedName>
        <fullName evidence="2">histidine kinase</fullName>
        <ecNumber evidence="2">2.7.13.3</ecNumber>
    </recommendedName>
</protein>
<dbReference type="PROSITE" id="PS50112">
    <property type="entry name" value="PAS"/>
    <property type="match status" value="1"/>
</dbReference>
<keyword evidence="4" id="KW-0808">Transferase</keyword>
<dbReference type="Gene3D" id="3.30.450.20">
    <property type="entry name" value="PAS domain"/>
    <property type="match status" value="1"/>
</dbReference>
<dbReference type="NCBIfam" id="TIGR00229">
    <property type="entry name" value="sensory_box"/>
    <property type="match status" value="1"/>
</dbReference>
<dbReference type="Pfam" id="PF00989">
    <property type="entry name" value="PAS"/>
    <property type="match status" value="1"/>
</dbReference>
<evidence type="ECO:0000313" key="13">
    <source>
        <dbReference type="Proteomes" id="UP001521209"/>
    </source>
</evidence>
<reference evidence="12 13" key="1">
    <citation type="submission" date="2022-01" db="EMBL/GenBank/DDBJ databases">
        <authorList>
            <person name="Won M."/>
            <person name="Kim S.-J."/>
            <person name="Kwon S.-W."/>
        </authorList>
    </citation>
    <scope>NUCLEOTIDE SEQUENCE [LARGE SCALE GENOMIC DNA]</scope>
    <source>
        <strain evidence="12 13">KCTC 23505</strain>
    </source>
</reference>
<evidence type="ECO:0000259" key="10">
    <source>
        <dbReference type="PROSITE" id="PS50112"/>
    </source>
</evidence>
<dbReference type="Proteomes" id="UP001521209">
    <property type="component" value="Unassembled WGS sequence"/>
</dbReference>
<gene>
    <name evidence="12" type="ORF">L2A60_11345</name>
</gene>
<proteinExistence type="predicted"/>
<sequence length="148" mass="16492">MSFDVTRFCVALTSAMADAVVYSDAAGKIQFWNQGAERVFGFTQSEAMGQSLDIIIPENLRQRHWTGYDQTMRTGKTRYGAGDMLAVPALRKDGQRISIEFTITPFHDETGALAGIAAVIRDVTARFEEMKRLRQELRALRAVAKTEG</sequence>
<evidence type="ECO:0000256" key="6">
    <source>
        <dbReference type="ARBA" id="ARBA00022777"/>
    </source>
</evidence>
<dbReference type="EMBL" id="JAKGBZ010000020">
    <property type="protein sequence ID" value="MCF3947269.1"/>
    <property type="molecule type" value="Genomic_DNA"/>
</dbReference>
<dbReference type="CDD" id="cd00130">
    <property type="entry name" value="PAS"/>
    <property type="match status" value="1"/>
</dbReference>
<evidence type="ECO:0000259" key="11">
    <source>
        <dbReference type="PROSITE" id="PS50113"/>
    </source>
</evidence>
<dbReference type="PANTHER" id="PTHR41523">
    <property type="entry name" value="TWO-COMPONENT SYSTEM SENSOR PROTEIN"/>
    <property type="match status" value="1"/>
</dbReference>
<dbReference type="InterPro" id="IPR000700">
    <property type="entry name" value="PAS-assoc_C"/>
</dbReference>
<feature type="domain" description="PAC" evidence="11">
    <location>
        <begin position="83"/>
        <end position="135"/>
    </location>
</feature>
<dbReference type="RefSeq" id="WP_235704492.1">
    <property type="nucleotide sequence ID" value="NZ_JAKGBZ010000020.1"/>
</dbReference>
<keyword evidence="5" id="KW-0547">Nucleotide-binding</keyword>
<accession>A0ABS9DX00</accession>
<comment type="caution">
    <text evidence="12">The sequence shown here is derived from an EMBL/GenBank/DDBJ whole genome shotgun (WGS) entry which is preliminary data.</text>
</comment>
<dbReference type="PANTHER" id="PTHR41523:SF8">
    <property type="entry name" value="ETHYLENE RESPONSE SENSOR PROTEIN"/>
    <property type="match status" value="1"/>
</dbReference>
<keyword evidence="6" id="KW-0418">Kinase</keyword>
<evidence type="ECO:0000256" key="4">
    <source>
        <dbReference type="ARBA" id="ARBA00022679"/>
    </source>
</evidence>
<organism evidence="12 13">
    <name type="scientific">Acidiphilium iwatense</name>
    <dbReference type="NCBI Taxonomy" id="768198"/>
    <lineage>
        <taxon>Bacteria</taxon>
        <taxon>Pseudomonadati</taxon>
        <taxon>Pseudomonadota</taxon>
        <taxon>Alphaproteobacteria</taxon>
        <taxon>Acetobacterales</taxon>
        <taxon>Acidocellaceae</taxon>
        <taxon>Acidiphilium</taxon>
    </lineage>
</organism>
<keyword evidence="8" id="KW-0843">Virulence</keyword>
<evidence type="ECO:0000256" key="2">
    <source>
        <dbReference type="ARBA" id="ARBA00012438"/>
    </source>
</evidence>
<feature type="domain" description="PAS" evidence="10">
    <location>
        <begin position="12"/>
        <end position="75"/>
    </location>
</feature>
<dbReference type="InterPro" id="IPR001610">
    <property type="entry name" value="PAC"/>
</dbReference>
<evidence type="ECO:0000256" key="3">
    <source>
        <dbReference type="ARBA" id="ARBA00022553"/>
    </source>
</evidence>
<evidence type="ECO:0000256" key="5">
    <source>
        <dbReference type="ARBA" id="ARBA00022741"/>
    </source>
</evidence>
<comment type="catalytic activity">
    <reaction evidence="1">
        <text>ATP + protein L-histidine = ADP + protein N-phospho-L-histidine.</text>
        <dbReference type="EC" id="2.7.13.3"/>
    </reaction>
</comment>
<keyword evidence="9" id="KW-0175">Coiled coil</keyword>
<keyword evidence="13" id="KW-1185">Reference proteome</keyword>
<keyword evidence="7" id="KW-0067">ATP-binding</keyword>
<name>A0ABS9DX00_9PROT</name>
<dbReference type="SUPFAM" id="SSF55785">
    <property type="entry name" value="PYP-like sensor domain (PAS domain)"/>
    <property type="match status" value="1"/>
</dbReference>
<evidence type="ECO:0000313" key="12">
    <source>
        <dbReference type="EMBL" id="MCF3947269.1"/>
    </source>
</evidence>
<dbReference type="InterPro" id="IPR035965">
    <property type="entry name" value="PAS-like_dom_sf"/>
</dbReference>
<dbReference type="EC" id="2.7.13.3" evidence="2"/>
<evidence type="ECO:0000256" key="1">
    <source>
        <dbReference type="ARBA" id="ARBA00000085"/>
    </source>
</evidence>
<evidence type="ECO:0000256" key="8">
    <source>
        <dbReference type="ARBA" id="ARBA00023026"/>
    </source>
</evidence>
<evidence type="ECO:0000256" key="7">
    <source>
        <dbReference type="ARBA" id="ARBA00022840"/>
    </source>
</evidence>
<dbReference type="SMART" id="SM00086">
    <property type="entry name" value="PAC"/>
    <property type="match status" value="1"/>
</dbReference>
<dbReference type="PROSITE" id="PS50113">
    <property type="entry name" value="PAC"/>
    <property type="match status" value="1"/>
</dbReference>
<keyword evidence="3" id="KW-0597">Phosphoprotein</keyword>
<dbReference type="InterPro" id="IPR000014">
    <property type="entry name" value="PAS"/>
</dbReference>
<evidence type="ECO:0000256" key="9">
    <source>
        <dbReference type="SAM" id="Coils"/>
    </source>
</evidence>
<dbReference type="InterPro" id="IPR013767">
    <property type="entry name" value="PAS_fold"/>
</dbReference>
<dbReference type="SMART" id="SM00091">
    <property type="entry name" value="PAS"/>
    <property type="match status" value="1"/>
</dbReference>